<keyword evidence="2" id="KW-1185">Reference proteome</keyword>
<proteinExistence type="predicted"/>
<sequence length="317" mass="35648">MSLNQFQGNQNFTSLKTLEIMFCNNFELFPVRGLSAPNLTSITLMHNLKLKSLPEKLHTLLPSLRVLDLQCCLEIECFPEGGLPSSLEKLTISPCQRLWSCRRQLGWHKDLMMLNFGLVQHINCLESLEIDHFPLLHSLPEEGLPASLSNLSIRHWPLLQSLPKNGLPEPLSGLMTAHCPLLKQRLEFEEGDDWPKETLHLIYSKYSILLSISFIKDILATLNNDILNNNSAALYCKLSEVIFHLRTTQAGQEVVSFGGGPRVVDNSDRIRIREAITESFVTSFCDDEHLGLCMTVTLQYASHGGSSFSQSGVDKDN</sequence>
<comment type="caution">
    <text evidence="1">The sequence shown here is derived from an EMBL/GenBank/DDBJ whole genome shotgun (WGS) entry which is preliminary data.</text>
</comment>
<reference evidence="2" key="1">
    <citation type="journal article" date="2023" name="Nat. Plants">
        <title>Single-cell RNA sequencing provides a high-resolution roadmap for understanding the multicellular compartmentation of specialized metabolism.</title>
        <authorList>
            <person name="Sun S."/>
            <person name="Shen X."/>
            <person name="Li Y."/>
            <person name="Li Y."/>
            <person name="Wang S."/>
            <person name="Li R."/>
            <person name="Zhang H."/>
            <person name="Shen G."/>
            <person name="Guo B."/>
            <person name="Wei J."/>
            <person name="Xu J."/>
            <person name="St-Pierre B."/>
            <person name="Chen S."/>
            <person name="Sun C."/>
        </authorList>
    </citation>
    <scope>NUCLEOTIDE SEQUENCE [LARGE SCALE GENOMIC DNA]</scope>
</reference>
<accession>A0ACC0CF85</accession>
<protein>
    <submittedName>
        <fullName evidence="1">Uncharacterized protein</fullName>
    </submittedName>
</protein>
<organism evidence="1 2">
    <name type="scientific">Catharanthus roseus</name>
    <name type="common">Madagascar periwinkle</name>
    <name type="synonym">Vinca rosea</name>
    <dbReference type="NCBI Taxonomy" id="4058"/>
    <lineage>
        <taxon>Eukaryota</taxon>
        <taxon>Viridiplantae</taxon>
        <taxon>Streptophyta</taxon>
        <taxon>Embryophyta</taxon>
        <taxon>Tracheophyta</taxon>
        <taxon>Spermatophyta</taxon>
        <taxon>Magnoliopsida</taxon>
        <taxon>eudicotyledons</taxon>
        <taxon>Gunneridae</taxon>
        <taxon>Pentapetalae</taxon>
        <taxon>asterids</taxon>
        <taxon>lamiids</taxon>
        <taxon>Gentianales</taxon>
        <taxon>Apocynaceae</taxon>
        <taxon>Rauvolfioideae</taxon>
        <taxon>Vinceae</taxon>
        <taxon>Catharanthinae</taxon>
        <taxon>Catharanthus</taxon>
    </lineage>
</organism>
<name>A0ACC0CF85_CATRO</name>
<dbReference type="Proteomes" id="UP001060085">
    <property type="component" value="Linkage Group LG01"/>
</dbReference>
<gene>
    <name evidence="1" type="ORF">M9H77_04765</name>
</gene>
<evidence type="ECO:0000313" key="2">
    <source>
        <dbReference type="Proteomes" id="UP001060085"/>
    </source>
</evidence>
<evidence type="ECO:0000313" key="1">
    <source>
        <dbReference type="EMBL" id="KAI5683537.1"/>
    </source>
</evidence>
<dbReference type="EMBL" id="CM044701">
    <property type="protein sequence ID" value="KAI5683537.1"/>
    <property type="molecule type" value="Genomic_DNA"/>
</dbReference>